<dbReference type="InterPro" id="IPR036610">
    <property type="entry name" value="PEBP-like_sf"/>
</dbReference>
<name>A0A103U9J3_BURCE</name>
<protein>
    <submittedName>
        <fullName evidence="2">Phosphatidylethanolamine-binding protein</fullName>
    </submittedName>
</protein>
<dbReference type="PANTHER" id="PTHR30289:SF1">
    <property type="entry name" value="PEBP (PHOSPHATIDYLETHANOLAMINE-BINDING PROTEIN) FAMILY PROTEIN"/>
    <property type="match status" value="1"/>
</dbReference>
<dbReference type="Gene3D" id="3.90.280.10">
    <property type="entry name" value="PEBP-like"/>
    <property type="match status" value="1"/>
</dbReference>
<dbReference type="RefSeq" id="WP_059528284.1">
    <property type="nucleotide sequence ID" value="NZ_LOXZ01000042.1"/>
</dbReference>
<proteinExistence type="predicted"/>
<organism evidence="2 3">
    <name type="scientific">Burkholderia cepacia</name>
    <name type="common">Pseudomonas cepacia</name>
    <dbReference type="NCBI Taxonomy" id="292"/>
    <lineage>
        <taxon>Bacteria</taxon>
        <taxon>Pseudomonadati</taxon>
        <taxon>Pseudomonadota</taxon>
        <taxon>Betaproteobacteria</taxon>
        <taxon>Burkholderiales</taxon>
        <taxon>Burkholderiaceae</taxon>
        <taxon>Burkholderia</taxon>
        <taxon>Burkholderia cepacia complex</taxon>
    </lineage>
</organism>
<dbReference type="SUPFAM" id="SSF49777">
    <property type="entry name" value="PEBP-like"/>
    <property type="match status" value="1"/>
</dbReference>
<dbReference type="InterPro" id="IPR008914">
    <property type="entry name" value="PEBP"/>
</dbReference>
<evidence type="ECO:0000313" key="2">
    <source>
        <dbReference type="EMBL" id="KVK87149.1"/>
    </source>
</evidence>
<reference evidence="2 3" key="1">
    <citation type="submission" date="2015-11" db="EMBL/GenBank/DDBJ databases">
        <title>Expanding the genomic diversity of Burkholderia species for the development of highly accurate diagnostics.</title>
        <authorList>
            <person name="Sahl J."/>
            <person name="Keim P."/>
            <person name="Wagner D."/>
        </authorList>
    </citation>
    <scope>NUCLEOTIDE SEQUENCE [LARGE SCALE GENOMIC DNA]</scope>
    <source>
        <strain evidence="2 3">MSMB1302</strain>
    </source>
</reference>
<accession>A0A103U9J3</accession>
<evidence type="ECO:0000256" key="1">
    <source>
        <dbReference type="SAM" id="SignalP"/>
    </source>
</evidence>
<comment type="caution">
    <text evidence="2">The sequence shown here is derived from an EMBL/GenBank/DDBJ whole genome shotgun (WGS) entry which is preliminary data.</text>
</comment>
<keyword evidence="1" id="KW-0732">Signal</keyword>
<feature type="chain" id="PRO_5007118294" evidence="1">
    <location>
        <begin position="46"/>
        <end position="206"/>
    </location>
</feature>
<dbReference type="Proteomes" id="UP000069001">
    <property type="component" value="Unassembled WGS sequence"/>
</dbReference>
<dbReference type="EMBL" id="LOYH01000022">
    <property type="protein sequence ID" value="KVK87149.1"/>
    <property type="molecule type" value="Genomic_DNA"/>
</dbReference>
<dbReference type="AlphaFoldDB" id="A0A103U9J3"/>
<sequence>MRVDRRITPPAPSGRPSPFLAALPALFARLALLYAAALTAVPAHAEGAFTVTSDDLTPGGRVRAANVFDRGDCKGGNHSPQLAWHNPPPGTRGYAVTIFDPDAPGHGWWHWAVAGIPATVTSLPADASASGFLRRIGASEARNDFGIDGYGGPCPPPGKPHRYVITVYALKGDDLRVAQGRPAPMFEHEIGTLAIGTAQLTVNYGQ</sequence>
<feature type="signal peptide" evidence="1">
    <location>
        <begin position="1"/>
        <end position="45"/>
    </location>
</feature>
<dbReference type="PANTHER" id="PTHR30289">
    <property type="entry name" value="UNCHARACTERIZED PROTEIN YBCL-RELATED"/>
    <property type="match status" value="1"/>
</dbReference>
<evidence type="ECO:0000313" key="3">
    <source>
        <dbReference type="Proteomes" id="UP000069001"/>
    </source>
</evidence>
<dbReference type="Pfam" id="PF01161">
    <property type="entry name" value="PBP"/>
    <property type="match status" value="1"/>
</dbReference>
<dbReference type="NCBIfam" id="TIGR00481">
    <property type="entry name" value="YbhB/YbcL family Raf kinase inhibitor-like protein"/>
    <property type="match status" value="1"/>
</dbReference>
<dbReference type="CDD" id="cd00865">
    <property type="entry name" value="PEBP_bact_arch"/>
    <property type="match status" value="1"/>
</dbReference>
<dbReference type="InterPro" id="IPR005247">
    <property type="entry name" value="YbhB_YbcL/LppC-like"/>
</dbReference>
<gene>
    <name evidence="2" type="ORF">WS90_05660</name>
</gene>